<accession>A0A1G8FYB8</accession>
<dbReference type="STRING" id="83401.SAMN05421742_11723"/>
<dbReference type="Pfam" id="PF11157">
    <property type="entry name" value="DUF2937"/>
    <property type="match status" value="1"/>
</dbReference>
<gene>
    <name evidence="2" type="ORF">SAMN05421742_11723</name>
</gene>
<sequence>MTAWLMRKLDNFFAALLAAGAGMLFSQTQAFLAAYLQRLGGHLDEAGVQLERVHAKAGAYAELSEASRLAVETELAARVGELQSAFAAISNADAFLRPAVFLRHVEPDIAFAALRHFTPALPLDPPGLVFTVVGMGLALLAWEVIKLPLAVLLAPPERRDDPPPRRRKSGNGGNGQKARREPALAPPPPAPKPAPRPKPDPLAQADPEALRAALKAVLAETPRKTPPDGPSLAPRPKAPPREP</sequence>
<evidence type="ECO:0000313" key="3">
    <source>
        <dbReference type="Proteomes" id="UP000217076"/>
    </source>
</evidence>
<evidence type="ECO:0000313" key="2">
    <source>
        <dbReference type="EMBL" id="SDH87142.1"/>
    </source>
</evidence>
<dbReference type="AlphaFoldDB" id="A0A1G8FYB8"/>
<dbReference type="EMBL" id="FNCV01000017">
    <property type="protein sequence ID" value="SDH87142.1"/>
    <property type="molecule type" value="Genomic_DNA"/>
</dbReference>
<dbReference type="RefSeq" id="WP_092621896.1">
    <property type="nucleotide sequence ID" value="NZ_FNCV01000017.1"/>
</dbReference>
<dbReference type="Proteomes" id="UP000217076">
    <property type="component" value="Unassembled WGS sequence"/>
</dbReference>
<organism evidence="2 3">
    <name type="scientific">Roseospirillum parvum</name>
    <dbReference type="NCBI Taxonomy" id="83401"/>
    <lineage>
        <taxon>Bacteria</taxon>
        <taxon>Pseudomonadati</taxon>
        <taxon>Pseudomonadota</taxon>
        <taxon>Alphaproteobacteria</taxon>
        <taxon>Rhodospirillales</taxon>
        <taxon>Rhodospirillaceae</taxon>
        <taxon>Roseospirillum</taxon>
    </lineage>
</organism>
<dbReference type="InterPro" id="IPR022584">
    <property type="entry name" value="DUF2937"/>
</dbReference>
<keyword evidence="3" id="KW-1185">Reference proteome</keyword>
<evidence type="ECO:0008006" key="4">
    <source>
        <dbReference type="Google" id="ProtNLM"/>
    </source>
</evidence>
<name>A0A1G8FYB8_9PROT</name>
<protein>
    <recommendedName>
        <fullName evidence="4">DUF2937 family protein</fullName>
    </recommendedName>
</protein>
<feature type="compositionally biased region" description="Pro residues" evidence="1">
    <location>
        <begin position="184"/>
        <end position="196"/>
    </location>
</feature>
<feature type="region of interest" description="Disordered" evidence="1">
    <location>
        <begin position="155"/>
        <end position="243"/>
    </location>
</feature>
<dbReference type="OrthoDB" id="193051at2"/>
<reference evidence="3" key="1">
    <citation type="submission" date="2016-10" db="EMBL/GenBank/DDBJ databases">
        <authorList>
            <person name="Varghese N."/>
            <person name="Submissions S."/>
        </authorList>
    </citation>
    <scope>NUCLEOTIDE SEQUENCE [LARGE SCALE GENOMIC DNA]</scope>
    <source>
        <strain evidence="3">930I</strain>
    </source>
</reference>
<proteinExistence type="predicted"/>
<evidence type="ECO:0000256" key="1">
    <source>
        <dbReference type="SAM" id="MobiDB-lite"/>
    </source>
</evidence>